<dbReference type="Proteomes" id="UP000704712">
    <property type="component" value="Unassembled WGS sequence"/>
</dbReference>
<protein>
    <submittedName>
        <fullName evidence="15">FYVE zinc finger domain-containing protein</fullName>
    </submittedName>
</protein>
<dbReference type="InterPro" id="IPR000306">
    <property type="entry name" value="Znf_FYVE"/>
</dbReference>
<evidence type="ECO:0000256" key="8">
    <source>
        <dbReference type="ARBA" id="ARBA00023203"/>
    </source>
</evidence>
<dbReference type="InterPro" id="IPR027417">
    <property type="entry name" value="P-loop_NTPase"/>
</dbReference>
<evidence type="ECO:0000256" key="6">
    <source>
        <dbReference type="ARBA" id="ARBA00023123"/>
    </source>
</evidence>
<dbReference type="PROSITE" id="PS50178">
    <property type="entry name" value="ZF_FYVE"/>
    <property type="match status" value="1"/>
</dbReference>
<dbReference type="GO" id="GO:0016020">
    <property type="term" value="C:membrane"/>
    <property type="evidence" value="ECO:0007669"/>
    <property type="project" value="TreeGrafter"/>
</dbReference>
<dbReference type="EMBL" id="JAACNO010002937">
    <property type="protein sequence ID" value="KAF4129681.1"/>
    <property type="molecule type" value="Genomic_DNA"/>
</dbReference>
<feature type="non-terminal residue" evidence="15">
    <location>
        <position position="1643"/>
    </location>
</feature>
<dbReference type="CDD" id="cd15760">
    <property type="entry name" value="FYVE_scVPS27p_like"/>
    <property type="match status" value="1"/>
</dbReference>
<feature type="region of interest" description="Actin-binding" evidence="10">
    <location>
        <begin position="742"/>
        <end position="764"/>
    </location>
</feature>
<dbReference type="PROSITE" id="PS51456">
    <property type="entry name" value="MYOSIN_MOTOR"/>
    <property type="match status" value="1"/>
</dbReference>
<feature type="binding site" evidence="10">
    <location>
        <begin position="213"/>
        <end position="220"/>
    </location>
    <ligand>
        <name>ATP</name>
        <dbReference type="ChEBI" id="CHEBI:30616"/>
    </ligand>
</feature>
<feature type="coiled-coil region" evidence="11">
    <location>
        <begin position="1356"/>
        <end position="1383"/>
    </location>
</feature>
<keyword evidence="1" id="KW-0479">Metal-binding</keyword>
<dbReference type="PRINTS" id="PR00193">
    <property type="entry name" value="MYOSINHEAVY"/>
</dbReference>
<dbReference type="Gene3D" id="3.40.850.10">
    <property type="entry name" value="Kinesin motor domain"/>
    <property type="match status" value="1"/>
</dbReference>
<evidence type="ECO:0000256" key="3">
    <source>
        <dbReference type="ARBA" id="ARBA00022771"/>
    </source>
</evidence>
<dbReference type="SUPFAM" id="SSF57903">
    <property type="entry name" value="FYVE/PHD zinc finger"/>
    <property type="match status" value="1"/>
</dbReference>
<dbReference type="Pfam" id="PF00612">
    <property type="entry name" value="IQ"/>
    <property type="match status" value="3"/>
</dbReference>
<dbReference type="InterPro" id="IPR013083">
    <property type="entry name" value="Znf_RING/FYVE/PHD"/>
</dbReference>
<evidence type="ECO:0000256" key="9">
    <source>
        <dbReference type="PROSITE-ProRule" id="PRU00091"/>
    </source>
</evidence>
<evidence type="ECO:0000256" key="5">
    <source>
        <dbReference type="ARBA" id="ARBA00022840"/>
    </source>
</evidence>
<keyword evidence="7 10" id="KW-0505">Motor protein</keyword>
<dbReference type="CDD" id="cd14902">
    <property type="entry name" value="MYSc_Myo41"/>
    <property type="match status" value="1"/>
</dbReference>
<evidence type="ECO:0000259" key="13">
    <source>
        <dbReference type="PROSITE" id="PS50178"/>
    </source>
</evidence>
<feature type="compositionally biased region" description="Acidic residues" evidence="12">
    <location>
        <begin position="1212"/>
        <end position="1223"/>
    </location>
</feature>
<comment type="caution">
    <text evidence="15">The sequence shown here is derived from an EMBL/GenBank/DDBJ whole genome shotgun (WGS) entry which is preliminary data.</text>
</comment>
<dbReference type="GO" id="GO:0005524">
    <property type="term" value="F:ATP binding"/>
    <property type="evidence" value="ECO:0007669"/>
    <property type="project" value="UniProtKB-UniRule"/>
</dbReference>
<dbReference type="GO" id="GO:0016459">
    <property type="term" value="C:myosin complex"/>
    <property type="evidence" value="ECO:0007669"/>
    <property type="project" value="UniProtKB-KW"/>
</dbReference>
<dbReference type="Gene3D" id="1.20.58.530">
    <property type="match status" value="1"/>
</dbReference>
<organism evidence="15 16">
    <name type="scientific">Phytophthora infestans</name>
    <name type="common">Potato late blight agent</name>
    <name type="synonym">Botrytis infestans</name>
    <dbReference type="NCBI Taxonomy" id="4787"/>
    <lineage>
        <taxon>Eukaryota</taxon>
        <taxon>Sar</taxon>
        <taxon>Stramenopiles</taxon>
        <taxon>Oomycota</taxon>
        <taxon>Peronosporomycetes</taxon>
        <taxon>Peronosporales</taxon>
        <taxon>Peronosporaceae</taxon>
        <taxon>Phytophthora</taxon>
    </lineage>
</organism>
<evidence type="ECO:0000256" key="7">
    <source>
        <dbReference type="ARBA" id="ARBA00023175"/>
    </source>
</evidence>
<evidence type="ECO:0000313" key="15">
    <source>
        <dbReference type="EMBL" id="KAF4129681.1"/>
    </source>
</evidence>
<dbReference type="InterPro" id="IPR001609">
    <property type="entry name" value="Myosin_head_motor_dom-like"/>
</dbReference>
<keyword evidence="6 10" id="KW-0518">Myosin</keyword>
<dbReference type="InterPro" id="IPR000048">
    <property type="entry name" value="IQ_motif_EF-hand-BS"/>
</dbReference>
<keyword evidence="4" id="KW-0862">Zinc</keyword>
<dbReference type="Gene3D" id="3.30.40.10">
    <property type="entry name" value="Zinc/RING finger domain, C3HC4 (zinc finger)"/>
    <property type="match status" value="1"/>
</dbReference>
<dbReference type="GO" id="GO:0005737">
    <property type="term" value="C:cytoplasm"/>
    <property type="evidence" value="ECO:0007669"/>
    <property type="project" value="TreeGrafter"/>
</dbReference>
<feature type="compositionally biased region" description="Low complexity" evidence="12">
    <location>
        <begin position="1287"/>
        <end position="1299"/>
    </location>
</feature>
<feature type="compositionally biased region" description="Basic residues" evidence="12">
    <location>
        <begin position="1233"/>
        <end position="1248"/>
    </location>
</feature>
<keyword evidence="2 10" id="KW-0547">Nucleotide-binding</keyword>
<keyword evidence="5 10" id="KW-0067">ATP-binding</keyword>
<comment type="similarity">
    <text evidence="10">Belongs to the TRAFAC class myosin-kinesin ATPase superfamily. Myosin family.</text>
</comment>
<evidence type="ECO:0000256" key="12">
    <source>
        <dbReference type="SAM" id="MobiDB-lite"/>
    </source>
</evidence>
<dbReference type="SMART" id="SM00015">
    <property type="entry name" value="IQ"/>
    <property type="match status" value="9"/>
</dbReference>
<feature type="compositionally biased region" description="Low complexity" evidence="12">
    <location>
        <begin position="1176"/>
        <end position="1186"/>
    </location>
</feature>
<evidence type="ECO:0000313" key="16">
    <source>
        <dbReference type="Proteomes" id="UP000704712"/>
    </source>
</evidence>
<feature type="compositionally biased region" description="Acidic residues" evidence="12">
    <location>
        <begin position="1323"/>
        <end position="1336"/>
    </location>
</feature>
<evidence type="ECO:0000256" key="2">
    <source>
        <dbReference type="ARBA" id="ARBA00022741"/>
    </source>
</evidence>
<dbReference type="PANTHER" id="PTHR13140">
    <property type="entry name" value="MYOSIN"/>
    <property type="match status" value="1"/>
</dbReference>
<dbReference type="Pfam" id="PF00063">
    <property type="entry name" value="Myosin_head"/>
    <property type="match status" value="1"/>
</dbReference>
<dbReference type="GO" id="GO:0008270">
    <property type="term" value="F:zinc ion binding"/>
    <property type="evidence" value="ECO:0007669"/>
    <property type="project" value="UniProtKB-KW"/>
</dbReference>
<keyword evidence="3 9" id="KW-0863">Zinc-finger</keyword>
<accession>A0A8S9TMI3</accession>
<evidence type="ECO:0000256" key="1">
    <source>
        <dbReference type="ARBA" id="ARBA00022723"/>
    </source>
</evidence>
<feature type="domain" description="FYVE-type" evidence="13">
    <location>
        <begin position="1554"/>
        <end position="1615"/>
    </location>
</feature>
<dbReference type="GO" id="GO:0000146">
    <property type="term" value="F:microfilament motor activity"/>
    <property type="evidence" value="ECO:0007669"/>
    <property type="project" value="TreeGrafter"/>
</dbReference>
<dbReference type="PROSITE" id="PS50096">
    <property type="entry name" value="IQ"/>
    <property type="match status" value="6"/>
</dbReference>
<gene>
    <name evidence="15" type="ORF">GN958_ATG21176</name>
</gene>
<feature type="domain" description="Myosin motor" evidence="14">
    <location>
        <begin position="110"/>
        <end position="901"/>
    </location>
</feature>
<keyword evidence="8 10" id="KW-0009">Actin-binding</keyword>
<dbReference type="PANTHER" id="PTHR13140:SF845">
    <property type="entry name" value="MYOSIN-LIKE PROTEIN"/>
    <property type="match status" value="1"/>
</dbReference>
<evidence type="ECO:0000256" key="11">
    <source>
        <dbReference type="SAM" id="Coils"/>
    </source>
</evidence>
<evidence type="ECO:0000259" key="14">
    <source>
        <dbReference type="PROSITE" id="PS51456"/>
    </source>
</evidence>
<dbReference type="SUPFAM" id="SSF52540">
    <property type="entry name" value="P-loop containing nucleoside triphosphate hydrolases"/>
    <property type="match status" value="1"/>
</dbReference>
<dbReference type="InterPro" id="IPR036961">
    <property type="entry name" value="Kinesin_motor_dom_sf"/>
</dbReference>
<feature type="region of interest" description="Disordered" evidence="12">
    <location>
        <begin position="1176"/>
        <end position="1258"/>
    </location>
</feature>
<feature type="region of interest" description="Disordered" evidence="12">
    <location>
        <begin position="1274"/>
        <end position="1350"/>
    </location>
</feature>
<evidence type="ECO:0000256" key="10">
    <source>
        <dbReference type="PROSITE-ProRule" id="PRU00782"/>
    </source>
</evidence>
<evidence type="ECO:0000256" key="4">
    <source>
        <dbReference type="ARBA" id="ARBA00022833"/>
    </source>
</evidence>
<reference evidence="15" key="1">
    <citation type="submission" date="2020-03" db="EMBL/GenBank/DDBJ databases">
        <title>Hybrid Assembly of Korean Phytophthora infestans isolates.</title>
        <authorList>
            <person name="Prokchorchik M."/>
            <person name="Lee Y."/>
            <person name="Seo J."/>
            <person name="Cho J.-H."/>
            <person name="Park Y.-E."/>
            <person name="Jang D.-C."/>
            <person name="Im J.-S."/>
            <person name="Choi J.-G."/>
            <person name="Park H.-J."/>
            <person name="Lee G.-B."/>
            <person name="Lee Y.-G."/>
            <person name="Hong S.-Y."/>
            <person name="Cho K."/>
            <person name="Sohn K.H."/>
        </authorList>
    </citation>
    <scope>NUCLEOTIDE SEQUENCE</scope>
    <source>
        <strain evidence="15">KR_2_A2</strain>
    </source>
</reference>
<dbReference type="InterPro" id="IPR017455">
    <property type="entry name" value="Znf_FYVE-rel"/>
</dbReference>
<dbReference type="Gene3D" id="1.20.120.720">
    <property type="entry name" value="Myosin VI head, motor domain, U50 subdomain"/>
    <property type="match status" value="1"/>
</dbReference>
<dbReference type="Gene3D" id="1.20.5.190">
    <property type="match status" value="2"/>
</dbReference>
<feature type="compositionally biased region" description="Low complexity" evidence="12">
    <location>
        <begin position="1458"/>
        <end position="1519"/>
    </location>
</feature>
<dbReference type="SMART" id="SM00064">
    <property type="entry name" value="FYVE"/>
    <property type="match status" value="1"/>
</dbReference>
<sequence length="1643" mass="185277">EEGRRAVRRGLTGSAGWIAHFQDAHNPHARKKPARDLSSKVPGSAAMDVGSNVWVKTKDAAVWTAGEVVDYQDASGIVQVRRLDTGDIMLRRYPGFDDELCQRNMSANFPAMSSLTSLEHLHEAALLQALSERFEHNEIYTSIGDILVALNPLKPLPKLYSETQLNAYKKTMTDTSPVSMREELPPHVFAIGGKAFGGLLKSERRNQSILVSGESGSGKTESTKFLMQFLTSVGRDQSCTEQEGSDAVEIGKRILQTNPILESFGNAQTIRNDNSSRFGKFIKIQFGHKNEIVGAQIVSYLLEKVRLLHQSPEERSFHIFYELLEGADKELLDVLGLQKGGKYELLNSYGPSFARKRAVADKYAQLYVETVRAFEDTGVGELERLDIFKILAALLHLGNVNFTAENGQEDVTTVTAASRVHLAKCAELMGVDVDKLETLLSSREIKAGVEVMVLQHTPEQAKEICGSLTKAIYGRLFTWLVRRLSDEINYFDSAVSISDEDEELATIGILDIFGFESLNRNGFEQLCINYANEKLQAQFNEFVFVQEQQIYMAEGIDWTNISYPSNAACLALFDDKSNGLFSLLDQECLMPKGSNQALSTKFYRYHGRQGSTGVLQPQSSRTFMSNFSRYLHRAESQEESVHQDTKKHPFSASKMERVNHQFVVHHFAGRVCYNVEQFVEKNTDALPADASDILSSSSNEVVVAIGADENVDSPGVDNGAAGRRRYSMLRAPSVSAQFKSQLDRLIVQIGRTEAHYVRCLKPNEVKKPGIFDRERMVEQMRSVGVLEAVRIARHGYSVRLAHASFIELFSGFKCFLSTRDRAAKMNDHDLAQALVTVLMDRVLLEDGVEREEKNPGALTVVTEDGSGTAFENDIRRKDVQVGRTLVFCKSSTYNRFSRYRVELRHHCATVLQKHYRGFRRRVLYQELRGFVVHVQAIARGFLGRRRVDKLRQLRREHAATHIQASWRRLMVRRKFAEMLTHKRQREAATTIQSCFRRLVAQRVLAEMLRDRRQIAAATRIQASARRWLAQRQLAELREQKFRVVAASCLQRNCRRWLAQLELARCRKRQLRITAAVRIQAHCRRLLAQRQREKLRREKLEISCVIRIQTRCRRWFAQRKRVQLIQEKREVAAAIIIQRRSRRWLEQNQVNSAKLRRFRLNVAFCKLRRACLASQAAAEMEAEPSPSDDSTKSGPKRRVSKSLGLPVTLSSSEQEDSSTSDDWMEPPLRITAPTHRRTNSRRANSRRSRTSSSHVDDRNSLLENEILRLQQILVEQQNGRSRQDQQRRSSAFSRPPRSAPLDLSQSARVTRSRSGRRRYSEDGALSEDEDGENDDEVSLLPPRRARSVMPAQQADHVSMLSQKIEELDAKCKFLEQLVARKNYEDAARESFMYGRGSFGGRERFPSADGSLYGDTPPSETGSDVDSIILNIQSQMNMLRQSIAGKEQALQTSRKSHALSFSSSTRPTRSSSAASTTSFTNLPLGEAPPSLPSLPLSESQLSAGGSSHGNSRRSGGSSLGLPPTPTSSVASSFYQGPPRSSPANFGGRGMPRIVKWARSTNCYECEEPFNLFVRRHHCRMCGNSFCHEHSSRRVSVFGIGFDDEPVRVCDNCFAEYYAASQEPQYHPQYGFSSGTLSTSSRLGGL</sequence>
<dbReference type="GO" id="GO:0051015">
    <property type="term" value="F:actin filament binding"/>
    <property type="evidence" value="ECO:0007669"/>
    <property type="project" value="TreeGrafter"/>
</dbReference>
<proteinExistence type="inferred from homology"/>
<keyword evidence="11" id="KW-0175">Coiled coil</keyword>
<dbReference type="Gene3D" id="1.10.10.820">
    <property type="match status" value="1"/>
</dbReference>
<dbReference type="SMART" id="SM00242">
    <property type="entry name" value="MYSc"/>
    <property type="match status" value="1"/>
</dbReference>
<dbReference type="Pfam" id="PF01363">
    <property type="entry name" value="FYVE"/>
    <property type="match status" value="1"/>
</dbReference>
<feature type="region of interest" description="Disordered" evidence="12">
    <location>
        <begin position="1443"/>
        <end position="1547"/>
    </location>
</feature>
<dbReference type="GO" id="GO:0007015">
    <property type="term" value="P:actin filament organization"/>
    <property type="evidence" value="ECO:0007669"/>
    <property type="project" value="TreeGrafter"/>
</dbReference>
<name>A0A8S9TMI3_PHYIN</name>
<dbReference type="InterPro" id="IPR011011">
    <property type="entry name" value="Znf_FYVE_PHD"/>
</dbReference>